<dbReference type="PANTHER" id="PTHR30408">
    <property type="entry name" value="TYPE-1 RESTRICTION ENZYME ECOKI SPECIFICITY PROTEIN"/>
    <property type="match status" value="1"/>
</dbReference>
<dbReference type="InterPro" id="IPR000055">
    <property type="entry name" value="Restrct_endonuc_typeI_TRD"/>
</dbReference>
<dbReference type="Pfam" id="PF01420">
    <property type="entry name" value="Methylase_S"/>
    <property type="match status" value="1"/>
</dbReference>
<dbReference type="InterPro" id="IPR052021">
    <property type="entry name" value="Type-I_RS_S_subunit"/>
</dbReference>
<sequence>MIPVLWAPVVKLSDLLEGGHVSYGIVQPGADTSDGVPILRVKDIRDGRISTEQPLRVDPAISARHARTLLVGGELVISLVGTVGEAAVVPKSLAGWNVARAVAVVRPQSVSSEWLRLAFATSAVREQVTALLNTTVQSTLNLSDLKRIDIPMPVARDREAIVEVLGALDDKIAANTKLASTADRLAREIYRSIVRGAGVAPLSSTARFVNGRAFTKGATGTGRVVVRIAELNSGISGSTVYNDIVVASENVARPGDLLFAWSGSLTLHRWYRDEAIVNQHIFKVIPNVEYPMWLVNQLVLERLDEFKSIAADKATTMGHIQRRHLDEPVRVPSRDLIAANDVHMDALWNRALVAERENLTLAATRDTLLPQLVSGKLRVRDAERIVSEVA</sequence>
<evidence type="ECO:0000259" key="4">
    <source>
        <dbReference type="Pfam" id="PF01420"/>
    </source>
</evidence>
<dbReference type="GO" id="GO:0003677">
    <property type="term" value="F:DNA binding"/>
    <property type="evidence" value="ECO:0007669"/>
    <property type="project" value="UniProtKB-KW"/>
</dbReference>
<protein>
    <recommendedName>
        <fullName evidence="4">Type I restriction modification DNA specificity domain-containing protein</fullName>
    </recommendedName>
</protein>
<evidence type="ECO:0000256" key="2">
    <source>
        <dbReference type="ARBA" id="ARBA00022747"/>
    </source>
</evidence>
<gene>
    <name evidence="5" type="ORF">EQW73_08550</name>
    <name evidence="6" type="ORF">EQW78_01610</name>
</gene>
<accession>A0A4Q1L1G6</accession>
<evidence type="ECO:0000256" key="3">
    <source>
        <dbReference type="ARBA" id="ARBA00023125"/>
    </source>
</evidence>
<keyword evidence="3" id="KW-0238">DNA-binding</keyword>
<dbReference type="Proteomes" id="UP000289805">
    <property type="component" value="Unassembled WGS sequence"/>
</dbReference>
<evidence type="ECO:0000256" key="1">
    <source>
        <dbReference type="ARBA" id="ARBA00010923"/>
    </source>
</evidence>
<comment type="caution">
    <text evidence="6">The sequence shown here is derived from an EMBL/GenBank/DDBJ whole genome shotgun (WGS) entry which is preliminary data.</text>
</comment>
<dbReference type="EMBL" id="SDJR01000004">
    <property type="protein sequence ID" value="RXR26359.1"/>
    <property type="molecule type" value="Genomic_DNA"/>
</dbReference>
<evidence type="ECO:0000313" key="8">
    <source>
        <dbReference type="Proteomes" id="UP000290517"/>
    </source>
</evidence>
<dbReference type="OrthoDB" id="3197085at2"/>
<dbReference type="EMBL" id="SDJQ01000002">
    <property type="protein sequence ID" value="RXR36534.1"/>
    <property type="molecule type" value="Genomic_DNA"/>
</dbReference>
<keyword evidence="8" id="KW-1185">Reference proteome</keyword>
<dbReference type="GO" id="GO:0009307">
    <property type="term" value="P:DNA restriction-modification system"/>
    <property type="evidence" value="ECO:0007669"/>
    <property type="project" value="UniProtKB-KW"/>
</dbReference>
<evidence type="ECO:0000313" key="7">
    <source>
        <dbReference type="Proteomes" id="UP000289805"/>
    </source>
</evidence>
<comment type="similarity">
    <text evidence="1">Belongs to the type-I restriction system S methylase family.</text>
</comment>
<dbReference type="InterPro" id="IPR044946">
    <property type="entry name" value="Restrct_endonuc_typeI_TRD_sf"/>
</dbReference>
<dbReference type="SUPFAM" id="SSF116734">
    <property type="entry name" value="DNA methylase specificity domain"/>
    <property type="match status" value="2"/>
</dbReference>
<dbReference type="RefSeq" id="WP_084690269.1">
    <property type="nucleotide sequence ID" value="NZ_JOFV01000012.1"/>
</dbReference>
<dbReference type="Gene3D" id="3.90.220.20">
    <property type="entry name" value="DNA methylase specificity domains"/>
    <property type="match status" value="2"/>
</dbReference>
<name>A0A4Q1L1G6_9CELL</name>
<evidence type="ECO:0000313" key="6">
    <source>
        <dbReference type="EMBL" id="RXR36534.1"/>
    </source>
</evidence>
<dbReference type="Proteomes" id="UP000290517">
    <property type="component" value="Unassembled WGS sequence"/>
</dbReference>
<keyword evidence="2" id="KW-0680">Restriction system</keyword>
<organism evidence="6 7">
    <name type="scientific">Oerskovia turbata</name>
    <dbReference type="NCBI Taxonomy" id="1713"/>
    <lineage>
        <taxon>Bacteria</taxon>
        <taxon>Bacillati</taxon>
        <taxon>Actinomycetota</taxon>
        <taxon>Actinomycetes</taxon>
        <taxon>Micrococcales</taxon>
        <taxon>Cellulomonadaceae</taxon>
        <taxon>Oerskovia</taxon>
    </lineage>
</organism>
<dbReference type="AlphaFoldDB" id="A0A4Q1L1G6"/>
<feature type="domain" description="Type I restriction modification DNA specificity" evidence="4">
    <location>
        <begin position="70"/>
        <end position="178"/>
    </location>
</feature>
<dbReference type="PANTHER" id="PTHR30408:SF12">
    <property type="entry name" value="TYPE I RESTRICTION ENZYME MJAVIII SPECIFICITY SUBUNIT"/>
    <property type="match status" value="1"/>
</dbReference>
<dbReference type="STRING" id="1713.GCA_000718325_02659"/>
<dbReference type="CDD" id="cd17256">
    <property type="entry name" value="RMtype1_S_EcoJA65PI-TRD1-CR1_like"/>
    <property type="match status" value="1"/>
</dbReference>
<evidence type="ECO:0000313" key="5">
    <source>
        <dbReference type="EMBL" id="RXR26359.1"/>
    </source>
</evidence>
<reference evidence="7 8" key="1">
    <citation type="submission" date="2019-01" db="EMBL/GenBank/DDBJ databases">
        <title>Oerskovia turbata Genome sequencing and assembly.</title>
        <authorList>
            <person name="Dou T."/>
        </authorList>
    </citation>
    <scope>NUCLEOTIDE SEQUENCE [LARGE SCALE GENOMIC DNA]</scope>
    <source>
        <strain evidence="6 7">JCM12123</strain>
        <strain evidence="5 8">JCM3160</strain>
    </source>
</reference>
<proteinExistence type="inferred from homology"/>